<evidence type="ECO:0000256" key="3">
    <source>
        <dbReference type="ARBA" id="ARBA00014638"/>
    </source>
</evidence>
<dbReference type="Pfam" id="PF10356">
    <property type="entry name" value="RRG7"/>
    <property type="match status" value="1"/>
</dbReference>
<dbReference type="eggNOG" id="ENOG502RZ1Q">
    <property type="taxonomic scope" value="Eukaryota"/>
</dbReference>
<dbReference type="GeneID" id="18871274"/>
<protein>
    <recommendedName>
        <fullName evidence="3">Required for respiratory growth protein 7, mitochondrial</fullName>
    </recommendedName>
</protein>
<dbReference type="PANTHER" id="PTHR28133">
    <property type="entry name" value="REQUIRED FOR RESPIRATORY GROWTH PROTEIN 7, MITOCHONDRIAL"/>
    <property type="match status" value="1"/>
</dbReference>
<evidence type="ECO:0000313" key="5">
    <source>
        <dbReference type="EMBL" id="EGW33730.1"/>
    </source>
</evidence>
<sequence>MIKAIKPYMFTPLRREIVRSVSLKAGEIQGISEYFEYCTFNKIDPQSTVFRGTLYELLAKDILEKAFHFKNLIKAGGPGDDGLDLIGQWDLSYFYHKSLSLFPNSDVDQRSVIHYSKEKDTTQKDNISLQTEINVLVQCKNFKAKLKPGAIKELSGIYYHHRANPKTTIMVLVTPQILTKQALKSFEGTLFPMMCVHISSPLNLTGNPYALEEYSGGEYLGMHLNKAGQEFLSGLHLEDLLGKRGI</sequence>
<evidence type="ECO:0000313" key="6">
    <source>
        <dbReference type="Proteomes" id="UP000000709"/>
    </source>
</evidence>
<dbReference type="AlphaFoldDB" id="G3AIL5"/>
<keyword evidence="4" id="KW-0496">Mitochondrion</keyword>
<gene>
    <name evidence="5" type="ORF">SPAPADRAFT_48850</name>
</gene>
<dbReference type="OMA" id="YYENEYA"/>
<comment type="subcellular location">
    <subcellularLocation>
        <location evidence="1">Mitochondrion</location>
    </subcellularLocation>
</comment>
<dbReference type="KEGG" id="spaa:SPAPADRAFT_48850"/>
<evidence type="ECO:0000256" key="2">
    <source>
        <dbReference type="ARBA" id="ARBA00009554"/>
    </source>
</evidence>
<name>G3AIL5_SPAPN</name>
<dbReference type="InterPro" id="IPR018828">
    <property type="entry name" value="RRG7"/>
</dbReference>
<comment type="similarity">
    <text evidence="2">Belongs to the RRG7 family.</text>
</comment>
<dbReference type="RefSeq" id="XP_007373314.1">
    <property type="nucleotide sequence ID" value="XM_007373252.1"/>
</dbReference>
<dbReference type="PANTHER" id="PTHR28133:SF1">
    <property type="entry name" value="REQUIRED FOR RESPIRATORY GROWTH PROTEIN 7, MITOCHONDRIAL"/>
    <property type="match status" value="1"/>
</dbReference>
<evidence type="ECO:0000256" key="4">
    <source>
        <dbReference type="ARBA" id="ARBA00023128"/>
    </source>
</evidence>
<accession>G3AIL5</accession>
<dbReference type="EMBL" id="GL996500">
    <property type="protein sequence ID" value="EGW33730.1"/>
    <property type="molecule type" value="Genomic_DNA"/>
</dbReference>
<evidence type="ECO:0000256" key="1">
    <source>
        <dbReference type="ARBA" id="ARBA00004173"/>
    </source>
</evidence>
<dbReference type="InParanoid" id="G3AIL5"/>
<dbReference type="HOGENOM" id="CLU_085105_0_0_1"/>
<proteinExistence type="inferred from homology"/>
<dbReference type="FunCoup" id="G3AIL5">
    <property type="interactions" value="38"/>
</dbReference>
<organism evidence="6">
    <name type="scientific">Spathaspora passalidarum (strain NRRL Y-27907 / 11-Y1)</name>
    <dbReference type="NCBI Taxonomy" id="619300"/>
    <lineage>
        <taxon>Eukaryota</taxon>
        <taxon>Fungi</taxon>
        <taxon>Dikarya</taxon>
        <taxon>Ascomycota</taxon>
        <taxon>Saccharomycotina</taxon>
        <taxon>Pichiomycetes</taxon>
        <taxon>Debaryomycetaceae</taxon>
        <taxon>Spathaspora</taxon>
    </lineage>
</organism>
<dbReference type="GO" id="GO:0005739">
    <property type="term" value="C:mitochondrion"/>
    <property type="evidence" value="ECO:0007669"/>
    <property type="project" value="UniProtKB-SubCell"/>
</dbReference>
<keyword evidence="6" id="KW-1185">Reference proteome</keyword>
<dbReference type="Proteomes" id="UP000000709">
    <property type="component" value="Unassembled WGS sequence"/>
</dbReference>
<dbReference type="OrthoDB" id="20734at2759"/>
<reference evidence="5 6" key="1">
    <citation type="journal article" date="2011" name="Proc. Natl. Acad. Sci. U.S.A.">
        <title>Comparative genomics of xylose-fermenting fungi for enhanced biofuel production.</title>
        <authorList>
            <person name="Wohlbach D.J."/>
            <person name="Kuo A."/>
            <person name="Sato T.K."/>
            <person name="Potts K.M."/>
            <person name="Salamov A.A."/>
            <person name="LaButti K.M."/>
            <person name="Sun H."/>
            <person name="Clum A."/>
            <person name="Pangilinan J.L."/>
            <person name="Lindquist E.A."/>
            <person name="Lucas S."/>
            <person name="Lapidus A."/>
            <person name="Jin M."/>
            <person name="Gunawan C."/>
            <person name="Balan V."/>
            <person name="Dale B.E."/>
            <person name="Jeffries T.W."/>
            <person name="Zinkel R."/>
            <person name="Barry K.W."/>
            <person name="Grigoriev I.V."/>
            <person name="Gasch A.P."/>
        </authorList>
    </citation>
    <scope>NUCLEOTIDE SEQUENCE [LARGE SCALE GENOMIC DNA]</scope>
    <source>
        <strain evidence="6">NRRL Y-27907 / 11-Y1</strain>
    </source>
</reference>